<proteinExistence type="inferred from homology"/>
<accession>A0A4Z1DCC5</accession>
<evidence type="ECO:0000313" key="5">
    <source>
        <dbReference type="EMBL" id="TGN79952.1"/>
    </source>
</evidence>
<dbReference type="InterPro" id="IPR009430">
    <property type="entry name" value="GvpL/GvpF"/>
</dbReference>
<dbReference type="GO" id="GO:0031411">
    <property type="term" value="C:gas vesicle"/>
    <property type="evidence" value="ECO:0007669"/>
    <property type="project" value="UniProtKB-SubCell"/>
</dbReference>
<dbReference type="PANTHER" id="PTHR36852">
    <property type="entry name" value="PROTEIN GVPL 2"/>
    <property type="match status" value="1"/>
</dbReference>
<evidence type="ECO:0000256" key="4">
    <source>
        <dbReference type="SAM" id="MobiDB-lite"/>
    </source>
</evidence>
<feature type="compositionally biased region" description="Low complexity" evidence="4">
    <location>
        <begin position="134"/>
        <end position="151"/>
    </location>
</feature>
<name>A0A4Z1DCC5_9ACTN</name>
<dbReference type="GO" id="GO:0031412">
    <property type="term" value="P:gas vesicle organization"/>
    <property type="evidence" value="ECO:0007669"/>
    <property type="project" value="InterPro"/>
</dbReference>
<keyword evidence="1" id="KW-0304">Gas vesicle</keyword>
<evidence type="ECO:0000256" key="2">
    <source>
        <dbReference type="ARBA" id="ARBA00035108"/>
    </source>
</evidence>
<dbReference type="Pfam" id="PF06386">
    <property type="entry name" value="GvpL_GvpF"/>
    <property type="match status" value="1"/>
</dbReference>
<feature type="region of interest" description="Disordered" evidence="4">
    <location>
        <begin position="134"/>
        <end position="170"/>
    </location>
</feature>
<dbReference type="Proteomes" id="UP000298159">
    <property type="component" value="Unassembled WGS sequence"/>
</dbReference>
<evidence type="ECO:0000313" key="6">
    <source>
        <dbReference type="Proteomes" id="UP000298159"/>
    </source>
</evidence>
<dbReference type="PANTHER" id="PTHR36852:SF1">
    <property type="entry name" value="PROTEIN GVPL 2"/>
    <property type="match status" value="1"/>
</dbReference>
<sequence>MEYVYAVGLGDLALDGTAPVTGVDGGTVRTVGGGRGLTALVSAVPADRFAEEHLAPQLEDLERLEAIARAHHAVVDAAFATATVLPMRLATVYRDQARVAAMLDEQHPYFEELLRTLDGHVELGLKVYAEPRAAAPAEEPEPAGASPGRAYLQRRRAERRRAQDTYGAARDTAEQAAGVASALASARAVHRPQQGEWSAGRGENVANEAYLVPRQDVERFRTELAALASDLPGVTIEVTGPWAPYSFAGGVTS</sequence>
<keyword evidence="6" id="KW-1185">Reference proteome</keyword>
<gene>
    <name evidence="5" type="ORF">E5083_08305</name>
</gene>
<dbReference type="EMBL" id="SRRT01000002">
    <property type="protein sequence ID" value="TGN79952.1"/>
    <property type="molecule type" value="Genomic_DNA"/>
</dbReference>
<reference evidence="5 6" key="1">
    <citation type="submission" date="2019-04" db="EMBL/GenBank/DDBJ databases">
        <title>Streptomyces sp. nov. Bv016 isolated from bark of Buahinia variegata.</title>
        <authorList>
            <person name="Kanchanasin P."/>
            <person name="Tanasupawat S."/>
            <person name="Yuki M."/>
            <person name="Kudo T."/>
        </authorList>
    </citation>
    <scope>NUCLEOTIDE SEQUENCE [LARGE SCALE GENOMIC DNA]</scope>
    <source>
        <strain evidence="5 6">Bv016</strain>
    </source>
</reference>
<evidence type="ECO:0000256" key="1">
    <source>
        <dbReference type="ARBA" id="ARBA00022987"/>
    </source>
</evidence>
<comment type="caution">
    <text evidence="5">The sequence shown here is derived from an EMBL/GenBank/DDBJ whole genome shotgun (WGS) entry which is preliminary data.</text>
</comment>
<evidence type="ECO:0000256" key="3">
    <source>
        <dbReference type="ARBA" id="ARBA00035643"/>
    </source>
</evidence>
<dbReference type="AlphaFoldDB" id="A0A4Z1DCC5"/>
<organism evidence="5 6">
    <name type="scientific">Streptomyces bauhiniae</name>
    <dbReference type="NCBI Taxonomy" id="2340725"/>
    <lineage>
        <taxon>Bacteria</taxon>
        <taxon>Bacillati</taxon>
        <taxon>Actinomycetota</taxon>
        <taxon>Actinomycetes</taxon>
        <taxon>Kitasatosporales</taxon>
        <taxon>Streptomycetaceae</taxon>
        <taxon>Streptomyces</taxon>
    </lineage>
</organism>
<comment type="subcellular location">
    <subcellularLocation>
        <location evidence="2">Gas vesicle</location>
    </subcellularLocation>
</comment>
<protein>
    <submittedName>
        <fullName evidence="5">GvpL/GvpF family gas vesicle protein</fullName>
    </submittedName>
</protein>
<comment type="similarity">
    <text evidence="3">Belongs to the gas vesicle GvpF/GvpL family.</text>
</comment>